<dbReference type="Proteomes" id="UP000553963">
    <property type="component" value="Unassembled WGS sequence"/>
</dbReference>
<dbReference type="InterPro" id="IPR036182">
    <property type="entry name" value="PCuAC_sf"/>
</dbReference>
<dbReference type="InterPro" id="IPR007410">
    <property type="entry name" value="LpqE-like"/>
</dbReference>
<evidence type="ECO:0000313" key="1">
    <source>
        <dbReference type="EMBL" id="MBB3930447.1"/>
    </source>
</evidence>
<reference evidence="1 2" key="1">
    <citation type="submission" date="2020-08" db="EMBL/GenBank/DDBJ databases">
        <title>Genomic Encyclopedia of Type Strains, Phase IV (KMG-IV): sequencing the most valuable type-strain genomes for metagenomic binning, comparative biology and taxonomic classification.</title>
        <authorList>
            <person name="Goeker M."/>
        </authorList>
    </citation>
    <scope>NUCLEOTIDE SEQUENCE [LARGE SCALE GENOMIC DNA]</scope>
    <source>
        <strain evidence="1 2">DSM 25966</strain>
    </source>
</reference>
<gene>
    <name evidence="1" type="ORF">GGR25_001486</name>
</gene>
<protein>
    <recommendedName>
        <fullName evidence="3">Copper chaperone PCu(A)C</fullName>
    </recommendedName>
</protein>
<dbReference type="Gene3D" id="2.60.40.1890">
    <property type="entry name" value="PCu(A)C copper chaperone"/>
    <property type="match status" value="1"/>
</dbReference>
<sequence>MSKSLFVTRLAASAFRRFRSIEERVGIAVFAAALVFVPAQSVFAHEFKIGSLEIEHPWTRATPPGAAVGGGYVEITNDGDTADRLVSATADIAGRVEIHEMKVEDGVMKMAPLPDGVPIPAKETVKLAPGGYHIMFMQLKGPLKKGDKIPGTLTFEKAGTVKVEFAVEAIGAAAPDGGGEHDMNKMDGN</sequence>
<evidence type="ECO:0000313" key="2">
    <source>
        <dbReference type="Proteomes" id="UP000553963"/>
    </source>
</evidence>
<comment type="caution">
    <text evidence="1">The sequence shown here is derived from an EMBL/GenBank/DDBJ whole genome shotgun (WGS) entry which is preliminary data.</text>
</comment>
<dbReference type="EMBL" id="JACIDS010000002">
    <property type="protein sequence ID" value="MBB3930447.1"/>
    <property type="molecule type" value="Genomic_DNA"/>
</dbReference>
<dbReference type="PANTHER" id="PTHR36302">
    <property type="entry name" value="BLR7088 PROTEIN"/>
    <property type="match status" value="1"/>
</dbReference>
<dbReference type="AlphaFoldDB" id="A0A840AN26"/>
<dbReference type="SUPFAM" id="SSF110087">
    <property type="entry name" value="DR1885-like metal-binding protein"/>
    <property type="match status" value="1"/>
</dbReference>
<keyword evidence="2" id="KW-1185">Reference proteome</keyword>
<proteinExistence type="predicted"/>
<organism evidence="1 2">
    <name type="scientific">Kaistia hirudinis</name>
    <dbReference type="NCBI Taxonomy" id="1293440"/>
    <lineage>
        <taxon>Bacteria</taxon>
        <taxon>Pseudomonadati</taxon>
        <taxon>Pseudomonadota</taxon>
        <taxon>Alphaproteobacteria</taxon>
        <taxon>Hyphomicrobiales</taxon>
        <taxon>Kaistiaceae</taxon>
        <taxon>Kaistia</taxon>
    </lineage>
</organism>
<dbReference type="InterPro" id="IPR058248">
    <property type="entry name" value="Lxx211020-like"/>
</dbReference>
<dbReference type="RefSeq" id="WP_183398105.1">
    <property type="nucleotide sequence ID" value="NZ_JACIDS010000002.1"/>
</dbReference>
<accession>A0A840AN26</accession>
<dbReference type="Pfam" id="PF04314">
    <property type="entry name" value="PCuAC"/>
    <property type="match status" value="1"/>
</dbReference>
<evidence type="ECO:0008006" key="3">
    <source>
        <dbReference type="Google" id="ProtNLM"/>
    </source>
</evidence>
<dbReference type="PANTHER" id="PTHR36302:SF1">
    <property type="entry name" value="COPPER CHAPERONE PCU(A)C"/>
    <property type="match status" value="1"/>
</dbReference>
<name>A0A840AN26_9HYPH</name>